<feature type="coiled-coil region" evidence="1">
    <location>
        <begin position="31"/>
        <end position="58"/>
    </location>
</feature>
<dbReference type="AlphaFoldDB" id="A0A2N7PJN4"/>
<dbReference type="Proteomes" id="UP000235731">
    <property type="component" value="Unassembled WGS sequence"/>
</dbReference>
<comment type="caution">
    <text evidence="2">The sequence shown here is derived from an EMBL/GenBank/DDBJ whole genome shotgun (WGS) entry which is preliminary data.</text>
</comment>
<protein>
    <submittedName>
        <fullName evidence="2">Uncharacterized protein</fullName>
    </submittedName>
</protein>
<name>A0A2N7PJN4_9BACT</name>
<sequence>MKVDSKIFSNLNFITPEALSKQGNKIFEDYLKSALLELERAELLKEEEREKIKFLQDKLSFSLDLMDKIAKTPLNQATSSTVGDFLLAQALEMEKVAETLPDGALKNLFKESALYLGIEAEKLRQGYYAS</sequence>
<proteinExistence type="predicted"/>
<gene>
    <name evidence="2" type="ORF">C0197_03365</name>
</gene>
<organism evidence="2 3">
    <name type="scientific">Caldimicrobium thiodismutans</name>
    <dbReference type="NCBI Taxonomy" id="1653476"/>
    <lineage>
        <taxon>Bacteria</taxon>
        <taxon>Pseudomonadati</taxon>
        <taxon>Thermodesulfobacteriota</taxon>
        <taxon>Thermodesulfobacteria</taxon>
        <taxon>Thermodesulfobacteriales</taxon>
        <taxon>Thermodesulfobacteriaceae</taxon>
        <taxon>Caldimicrobium</taxon>
    </lineage>
</organism>
<evidence type="ECO:0000313" key="2">
    <source>
        <dbReference type="EMBL" id="PMP63113.1"/>
    </source>
</evidence>
<evidence type="ECO:0000313" key="3">
    <source>
        <dbReference type="Proteomes" id="UP000235731"/>
    </source>
</evidence>
<reference evidence="2 3" key="1">
    <citation type="submission" date="2018-01" db="EMBL/GenBank/DDBJ databases">
        <title>Metagenomic assembled genomes from two thermal pools in the Uzon Caldera, Kamchatka, Russia.</title>
        <authorList>
            <person name="Wilkins L."/>
            <person name="Ettinger C."/>
        </authorList>
    </citation>
    <scope>NUCLEOTIDE SEQUENCE [LARGE SCALE GENOMIC DNA]</scope>
    <source>
        <strain evidence="2">ZAV-15</strain>
    </source>
</reference>
<evidence type="ECO:0000256" key="1">
    <source>
        <dbReference type="SAM" id="Coils"/>
    </source>
</evidence>
<keyword evidence="1" id="KW-0175">Coiled coil</keyword>
<dbReference type="EMBL" id="PNIE01000045">
    <property type="protein sequence ID" value="PMP63113.1"/>
    <property type="molecule type" value="Genomic_DNA"/>
</dbReference>
<accession>A0A2N7PJN4</accession>